<dbReference type="EMBL" id="JAMZIH010006653">
    <property type="protein sequence ID" value="KAJ1673708.1"/>
    <property type="molecule type" value="Genomic_DNA"/>
</dbReference>
<sequence>MKIPVCSAALAALLLFSTSCVNAATKINGFDYNPKRKDGSCPKVDQVRGDLEILGQYTNRLRIYSVKDCNQGEPILRAMEGTDWKLTIGLWIEGNRASFDADKAELIRLSSVFDFKKQVEAVLVGSEALYRKDVTTDQLVGYIAEVREALKGAGLESIP</sequence>
<protein>
    <submittedName>
        <fullName evidence="1">Uncharacterized protein</fullName>
    </submittedName>
</protein>
<comment type="caution">
    <text evidence="1">The sequence shown here is derived from an EMBL/GenBank/DDBJ whole genome shotgun (WGS) entry which is preliminary data.</text>
</comment>
<proteinExistence type="predicted"/>
<keyword evidence="2" id="KW-1185">Reference proteome</keyword>
<organism evidence="1 2">
    <name type="scientific">Spiromyces aspiralis</name>
    <dbReference type="NCBI Taxonomy" id="68401"/>
    <lineage>
        <taxon>Eukaryota</taxon>
        <taxon>Fungi</taxon>
        <taxon>Fungi incertae sedis</taxon>
        <taxon>Zoopagomycota</taxon>
        <taxon>Kickxellomycotina</taxon>
        <taxon>Kickxellomycetes</taxon>
        <taxon>Kickxellales</taxon>
        <taxon>Kickxellaceae</taxon>
        <taxon>Spiromyces</taxon>
    </lineage>
</organism>
<dbReference type="Proteomes" id="UP001145114">
    <property type="component" value="Unassembled WGS sequence"/>
</dbReference>
<name>A0ACC1HB13_9FUNG</name>
<evidence type="ECO:0000313" key="2">
    <source>
        <dbReference type="Proteomes" id="UP001145114"/>
    </source>
</evidence>
<evidence type="ECO:0000313" key="1">
    <source>
        <dbReference type="EMBL" id="KAJ1673708.1"/>
    </source>
</evidence>
<accession>A0ACC1HB13</accession>
<gene>
    <name evidence="1" type="ORF">EV182_004715</name>
</gene>
<feature type="non-terminal residue" evidence="1">
    <location>
        <position position="159"/>
    </location>
</feature>
<reference evidence="1" key="1">
    <citation type="submission" date="2022-06" db="EMBL/GenBank/DDBJ databases">
        <title>Phylogenomic reconstructions and comparative analyses of Kickxellomycotina fungi.</title>
        <authorList>
            <person name="Reynolds N.K."/>
            <person name="Stajich J.E."/>
            <person name="Barry K."/>
            <person name="Grigoriev I.V."/>
            <person name="Crous P."/>
            <person name="Smith M.E."/>
        </authorList>
    </citation>
    <scope>NUCLEOTIDE SEQUENCE</scope>
    <source>
        <strain evidence="1">RSA 2271</strain>
    </source>
</reference>